<sequence>MTECPIYPRLVNQNNWHKYKGYTSHQSQRISRVSCISNRDLNLFEFIYLNRFTVEDSMIQRTAFKALLEHKG</sequence>
<dbReference type="EMBL" id="AZMJ01000488">
    <property type="protein sequence ID" value="ETI99393.1"/>
    <property type="molecule type" value="Genomic_DNA"/>
</dbReference>
<protein>
    <submittedName>
        <fullName evidence="1">ABC transporter, CydDC cysteine exporter (CydDC-E) family, permease/ATP-binding protein CydD</fullName>
    </submittedName>
</protein>
<reference evidence="1 2" key="1">
    <citation type="submission" date="2013-12" db="EMBL/GenBank/DDBJ databases">
        <title>A Varibaculum cambriense genome reconstructed from a premature infant gut community with otherwise low bacterial novelty that shifts toward anaerobic metabolism during the third week of life.</title>
        <authorList>
            <person name="Brown C.T."/>
            <person name="Sharon I."/>
            <person name="Thomas B.C."/>
            <person name="Castelle C.J."/>
            <person name="Morowitz M.J."/>
            <person name="Banfield J.F."/>
        </authorList>
    </citation>
    <scope>NUCLEOTIDE SEQUENCE [LARGE SCALE GENOMIC DNA]</scope>
    <source>
        <strain evidence="2">DORA_11</strain>
    </source>
</reference>
<proteinExistence type="predicted"/>
<accession>W1V5Y7</accession>
<dbReference type="AlphaFoldDB" id="W1V5Y7"/>
<evidence type="ECO:0000313" key="1">
    <source>
        <dbReference type="EMBL" id="ETI99393.1"/>
    </source>
</evidence>
<feature type="non-terminal residue" evidence="1">
    <location>
        <position position="72"/>
    </location>
</feature>
<keyword evidence="1" id="KW-0547">Nucleotide-binding</keyword>
<evidence type="ECO:0000313" key="2">
    <source>
        <dbReference type="Proteomes" id="UP000018855"/>
    </source>
</evidence>
<dbReference type="GO" id="GO:0005524">
    <property type="term" value="F:ATP binding"/>
    <property type="evidence" value="ECO:0007669"/>
    <property type="project" value="UniProtKB-KW"/>
</dbReference>
<dbReference type="Proteomes" id="UP000018855">
    <property type="component" value="Unassembled WGS sequence"/>
</dbReference>
<keyword evidence="1" id="KW-0067">ATP-binding</keyword>
<organism evidence="1 2">
    <name type="scientific">Veillonella dispar DORA_11</name>
    <dbReference type="NCBI Taxonomy" id="1403949"/>
    <lineage>
        <taxon>Bacteria</taxon>
        <taxon>Bacillati</taxon>
        <taxon>Bacillota</taxon>
        <taxon>Negativicutes</taxon>
        <taxon>Veillonellales</taxon>
        <taxon>Veillonellaceae</taxon>
        <taxon>Veillonella</taxon>
    </lineage>
</organism>
<gene>
    <name evidence="1" type="ORF">Q619_VDC00488G0001</name>
</gene>
<name>W1V5Y7_9FIRM</name>
<comment type="caution">
    <text evidence="1">The sequence shown here is derived from an EMBL/GenBank/DDBJ whole genome shotgun (WGS) entry which is preliminary data.</text>
</comment>